<dbReference type="GO" id="GO:0052621">
    <property type="term" value="F:diguanylate cyclase activity"/>
    <property type="evidence" value="ECO:0007669"/>
    <property type="project" value="UniProtKB-EC"/>
</dbReference>
<dbReference type="InterPro" id="IPR043128">
    <property type="entry name" value="Rev_trsase/Diguanyl_cyclase"/>
</dbReference>
<accession>A0AAW7XAU6</accession>
<dbReference type="InterPro" id="IPR050469">
    <property type="entry name" value="Diguanylate_Cyclase"/>
</dbReference>
<dbReference type="SUPFAM" id="SSF52172">
    <property type="entry name" value="CheY-like"/>
    <property type="match status" value="2"/>
</dbReference>
<feature type="modified residue" description="4-aspartylphosphate" evidence="4">
    <location>
        <position position="51"/>
    </location>
</feature>
<proteinExistence type="predicted"/>
<dbReference type="FunFam" id="3.30.70.270:FF:000001">
    <property type="entry name" value="Diguanylate cyclase domain protein"/>
    <property type="match status" value="1"/>
</dbReference>
<feature type="domain" description="GGDEF" evidence="7">
    <location>
        <begin position="168"/>
        <end position="305"/>
    </location>
</feature>
<dbReference type="CDD" id="cd17546">
    <property type="entry name" value="REC_hyHK_CKI1_RcsC-like"/>
    <property type="match status" value="1"/>
</dbReference>
<feature type="coiled-coil region" evidence="5">
    <location>
        <begin position="113"/>
        <end position="140"/>
    </location>
</feature>
<dbReference type="GO" id="GO:0000160">
    <property type="term" value="P:phosphorelay signal transduction system"/>
    <property type="evidence" value="ECO:0007669"/>
    <property type="project" value="InterPro"/>
</dbReference>
<dbReference type="CDD" id="cd01949">
    <property type="entry name" value="GGDEF"/>
    <property type="match status" value="1"/>
</dbReference>
<evidence type="ECO:0000259" key="6">
    <source>
        <dbReference type="PROSITE" id="PS50110"/>
    </source>
</evidence>
<name>A0AAW7XAU6_9GAMM</name>
<dbReference type="RefSeq" id="WP_303493806.1">
    <property type="nucleotide sequence ID" value="NZ_JAUOPB010000015.1"/>
</dbReference>
<dbReference type="PANTHER" id="PTHR45138">
    <property type="entry name" value="REGULATORY COMPONENTS OF SENSORY TRANSDUCTION SYSTEM"/>
    <property type="match status" value="1"/>
</dbReference>
<dbReference type="SMART" id="SM00448">
    <property type="entry name" value="REC"/>
    <property type="match status" value="2"/>
</dbReference>
<dbReference type="SMART" id="SM00267">
    <property type="entry name" value="GGDEF"/>
    <property type="match status" value="1"/>
</dbReference>
<dbReference type="PROSITE" id="PS50110">
    <property type="entry name" value="RESPONSE_REGULATORY"/>
    <property type="match status" value="2"/>
</dbReference>
<dbReference type="Pfam" id="PF00072">
    <property type="entry name" value="Response_reg"/>
    <property type="match status" value="2"/>
</dbReference>
<evidence type="ECO:0000313" key="8">
    <source>
        <dbReference type="EMBL" id="MDO6424554.1"/>
    </source>
</evidence>
<comment type="cofactor">
    <cofactor evidence="1">
        <name>Mg(2+)</name>
        <dbReference type="ChEBI" id="CHEBI:18420"/>
    </cofactor>
</comment>
<sequence length="434" mass="48091">MKILLVEDSATLRHAMSHFVRTAGHEPVIAKSGEEALQIIEQTAVDLIIMDVEMPGLDGFETTRLIREWLGDHWIPIIFVTGMSEDESLEEGIDAGGDDYLVKPVSQMIISAKIRAMERITDMRNQLATLNRELKVLSQRDGLTHLYNRRTFEELAEKQWKIATRNKAPLAVLLLDIDHFKQYNDYYGHQQGDRCIQTISSVLAKCVTRPDDLIGRYGGEEFIILLPNTPEHGAHYIAEQIRKSVERLQIKHRASPSNTYVTVSIGGAALNYTTGTTWAHQVGLADKALYTAKASGRNTSTIQSADPHGLILVVDDDDASLSLISDILKGHCSIITAKSSEECMELAQELQPDLILMDAYLPGVNGYETCKSLTSNIDTEEIPIILTCQADSLSEVEEFAAKAGAKTALLKPLDKHKLIDKIGRFISPNSLSLP</sequence>
<dbReference type="PROSITE" id="PS50887">
    <property type="entry name" value="GGDEF"/>
    <property type="match status" value="1"/>
</dbReference>
<dbReference type="GO" id="GO:0043709">
    <property type="term" value="P:cell adhesion involved in single-species biofilm formation"/>
    <property type="evidence" value="ECO:0007669"/>
    <property type="project" value="TreeGrafter"/>
</dbReference>
<dbReference type="AlphaFoldDB" id="A0AAW7XAU6"/>
<dbReference type="InterPro" id="IPR000160">
    <property type="entry name" value="GGDEF_dom"/>
</dbReference>
<organism evidence="8 9">
    <name type="scientific">Saccharophagus degradans</name>
    <dbReference type="NCBI Taxonomy" id="86304"/>
    <lineage>
        <taxon>Bacteria</taxon>
        <taxon>Pseudomonadati</taxon>
        <taxon>Pseudomonadota</taxon>
        <taxon>Gammaproteobacteria</taxon>
        <taxon>Cellvibrionales</taxon>
        <taxon>Cellvibrionaceae</taxon>
        <taxon>Saccharophagus</taxon>
    </lineage>
</organism>
<feature type="domain" description="Response regulatory" evidence="6">
    <location>
        <begin position="2"/>
        <end position="118"/>
    </location>
</feature>
<dbReference type="EC" id="2.7.7.65" evidence="2"/>
<evidence type="ECO:0000259" key="7">
    <source>
        <dbReference type="PROSITE" id="PS50887"/>
    </source>
</evidence>
<keyword evidence="8" id="KW-0548">Nucleotidyltransferase</keyword>
<dbReference type="InterPro" id="IPR011006">
    <property type="entry name" value="CheY-like_superfamily"/>
</dbReference>
<evidence type="ECO:0000256" key="5">
    <source>
        <dbReference type="SAM" id="Coils"/>
    </source>
</evidence>
<evidence type="ECO:0000256" key="4">
    <source>
        <dbReference type="PROSITE-ProRule" id="PRU00169"/>
    </source>
</evidence>
<evidence type="ECO:0000256" key="2">
    <source>
        <dbReference type="ARBA" id="ARBA00012528"/>
    </source>
</evidence>
<dbReference type="Pfam" id="PF00990">
    <property type="entry name" value="GGDEF"/>
    <property type="match status" value="1"/>
</dbReference>
<dbReference type="Proteomes" id="UP001169760">
    <property type="component" value="Unassembled WGS sequence"/>
</dbReference>
<evidence type="ECO:0000256" key="1">
    <source>
        <dbReference type="ARBA" id="ARBA00001946"/>
    </source>
</evidence>
<dbReference type="PANTHER" id="PTHR45138:SF9">
    <property type="entry name" value="DIGUANYLATE CYCLASE DGCM-RELATED"/>
    <property type="match status" value="1"/>
</dbReference>
<reference evidence="8" key="1">
    <citation type="submission" date="2023-07" db="EMBL/GenBank/DDBJ databases">
        <title>Genome content predicts the carbon catabolic preferences of heterotrophic bacteria.</title>
        <authorList>
            <person name="Gralka M."/>
        </authorList>
    </citation>
    <scope>NUCLEOTIDE SEQUENCE</scope>
    <source>
        <strain evidence="8">I3M17_2</strain>
    </source>
</reference>
<dbReference type="InterPro" id="IPR029787">
    <property type="entry name" value="Nucleotide_cyclase"/>
</dbReference>
<dbReference type="GO" id="GO:1902201">
    <property type="term" value="P:negative regulation of bacterial-type flagellum-dependent cell motility"/>
    <property type="evidence" value="ECO:0007669"/>
    <property type="project" value="TreeGrafter"/>
</dbReference>
<comment type="catalytic activity">
    <reaction evidence="3">
        <text>2 GTP = 3',3'-c-di-GMP + 2 diphosphate</text>
        <dbReference type="Rhea" id="RHEA:24898"/>
        <dbReference type="ChEBI" id="CHEBI:33019"/>
        <dbReference type="ChEBI" id="CHEBI:37565"/>
        <dbReference type="ChEBI" id="CHEBI:58805"/>
        <dbReference type="EC" id="2.7.7.65"/>
    </reaction>
</comment>
<dbReference type="InterPro" id="IPR001789">
    <property type="entry name" value="Sig_transdc_resp-reg_receiver"/>
</dbReference>
<dbReference type="SUPFAM" id="SSF55073">
    <property type="entry name" value="Nucleotide cyclase"/>
    <property type="match status" value="1"/>
</dbReference>
<keyword evidence="8" id="KW-0808">Transferase</keyword>
<evidence type="ECO:0000313" key="9">
    <source>
        <dbReference type="Proteomes" id="UP001169760"/>
    </source>
</evidence>
<keyword evidence="4" id="KW-0597">Phosphoprotein</keyword>
<dbReference type="NCBIfam" id="TIGR00254">
    <property type="entry name" value="GGDEF"/>
    <property type="match status" value="1"/>
</dbReference>
<dbReference type="GO" id="GO:0005886">
    <property type="term" value="C:plasma membrane"/>
    <property type="evidence" value="ECO:0007669"/>
    <property type="project" value="TreeGrafter"/>
</dbReference>
<gene>
    <name evidence="8" type="ORF">Q4521_18850</name>
</gene>
<dbReference type="EMBL" id="JAUOPB010000015">
    <property type="protein sequence ID" value="MDO6424554.1"/>
    <property type="molecule type" value="Genomic_DNA"/>
</dbReference>
<feature type="domain" description="Response regulatory" evidence="6">
    <location>
        <begin position="310"/>
        <end position="426"/>
    </location>
</feature>
<evidence type="ECO:0000256" key="3">
    <source>
        <dbReference type="ARBA" id="ARBA00034247"/>
    </source>
</evidence>
<keyword evidence="5" id="KW-0175">Coiled coil</keyword>
<dbReference type="Gene3D" id="3.40.50.2300">
    <property type="match status" value="2"/>
</dbReference>
<feature type="modified residue" description="4-aspartylphosphate" evidence="4">
    <location>
        <position position="358"/>
    </location>
</feature>
<comment type="caution">
    <text evidence="8">The sequence shown here is derived from an EMBL/GenBank/DDBJ whole genome shotgun (WGS) entry which is preliminary data.</text>
</comment>
<dbReference type="Gene3D" id="3.30.70.270">
    <property type="match status" value="1"/>
</dbReference>
<protein>
    <recommendedName>
        <fullName evidence="2">diguanylate cyclase</fullName>
        <ecNumber evidence="2">2.7.7.65</ecNumber>
    </recommendedName>
</protein>